<dbReference type="RefSeq" id="WP_181752497.1">
    <property type="nucleotide sequence ID" value="NZ_JACEIQ010000013.1"/>
</dbReference>
<protein>
    <recommendedName>
        <fullName evidence="1">UPF0342 protein H1191_13150</fullName>
    </recommendedName>
</protein>
<dbReference type="Proteomes" id="UP000535491">
    <property type="component" value="Unassembled WGS sequence"/>
</dbReference>
<keyword evidence="3" id="KW-1185">Reference proteome</keyword>
<comment type="similarity">
    <text evidence="1">Belongs to the UPF0342 family.</text>
</comment>
<dbReference type="Pfam" id="PF06133">
    <property type="entry name" value="Com_YlbF"/>
    <property type="match status" value="1"/>
</dbReference>
<dbReference type="InterPro" id="IPR010368">
    <property type="entry name" value="Com_YlbF"/>
</dbReference>
<reference evidence="2 3" key="1">
    <citation type="submission" date="2020-07" db="EMBL/GenBank/DDBJ databases">
        <authorList>
            <person name="Feng H."/>
        </authorList>
    </citation>
    <scope>NUCLEOTIDE SEQUENCE [LARGE SCALE GENOMIC DNA]</scope>
    <source>
        <strain evidence="3">s-10</strain>
    </source>
</reference>
<dbReference type="InterPro" id="IPR023378">
    <property type="entry name" value="YheA/YmcA-like_dom_sf"/>
</dbReference>
<sequence length="117" mass="13663">MANPYDHAHELARSIRASDVYQQLKEIQTEIKNNPTHQEMLDTFRRKQQEYQAYMMQGKEPTAEMTEQLQTLMTAIQGIPALTKYLQAEERLGVLLNDIQRILMEPVDELLGKREES</sequence>
<comment type="caution">
    <text evidence="2">The sequence shown here is derived from an EMBL/GenBank/DDBJ whole genome shotgun (WGS) entry which is preliminary data.</text>
</comment>
<dbReference type="Gene3D" id="1.20.1500.10">
    <property type="entry name" value="YheA/YmcA-like"/>
    <property type="match status" value="1"/>
</dbReference>
<dbReference type="HAMAP" id="MF_01526">
    <property type="entry name" value="UPF0342"/>
    <property type="match status" value="1"/>
</dbReference>
<dbReference type="AlphaFoldDB" id="A0A7W1WSN9"/>
<evidence type="ECO:0000313" key="2">
    <source>
        <dbReference type="EMBL" id="MBA4495253.1"/>
    </source>
</evidence>
<evidence type="ECO:0000256" key="1">
    <source>
        <dbReference type="HAMAP-Rule" id="MF_01526"/>
    </source>
</evidence>
<proteinExistence type="inferred from homology"/>
<organism evidence="2 3">
    <name type="scientific">Paenactinomyces guangxiensis</name>
    <dbReference type="NCBI Taxonomy" id="1490290"/>
    <lineage>
        <taxon>Bacteria</taxon>
        <taxon>Bacillati</taxon>
        <taxon>Bacillota</taxon>
        <taxon>Bacilli</taxon>
        <taxon>Bacillales</taxon>
        <taxon>Thermoactinomycetaceae</taxon>
        <taxon>Paenactinomyces</taxon>
    </lineage>
</organism>
<gene>
    <name evidence="2" type="ORF">H1191_13150</name>
</gene>
<dbReference type="EMBL" id="JACEIQ010000013">
    <property type="protein sequence ID" value="MBA4495253.1"/>
    <property type="molecule type" value="Genomic_DNA"/>
</dbReference>
<name>A0A7W1WSN9_9BACL</name>
<dbReference type="SUPFAM" id="SSF158622">
    <property type="entry name" value="YheA/YmcA-like"/>
    <property type="match status" value="1"/>
</dbReference>
<evidence type="ECO:0000313" key="3">
    <source>
        <dbReference type="Proteomes" id="UP000535491"/>
    </source>
</evidence>
<accession>A0A7W1WSN9</accession>